<evidence type="ECO:0000313" key="22">
    <source>
        <dbReference type="Proteomes" id="UP000318331"/>
    </source>
</evidence>
<evidence type="ECO:0000256" key="12">
    <source>
        <dbReference type="ARBA" id="ARBA00022695"/>
    </source>
</evidence>
<evidence type="ECO:0000256" key="20">
    <source>
        <dbReference type="SAM" id="Phobius"/>
    </source>
</evidence>
<keyword evidence="12 18" id="KW-0548">Nucleotidyltransferase</keyword>
<proteinExistence type="inferred from homology"/>
<evidence type="ECO:0000256" key="17">
    <source>
        <dbReference type="ARBA" id="ARBA00023264"/>
    </source>
</evidence>
<evidence type="ECO:0000256" key="14">
    <source>
        <dbReference type="ARBA" id="ARBA00023098"/>
    </source>
</evidence>
<evidence type="ECO:0000256" key="19">
    <source>
        <dbReference type="SAM" id="MobiDB-lite"/>
    </source>
</evidence>
<dbReference type="Pfam" id="PF01148">
    <property type="entry name" value="CTP_transf_1"/>
    <property type="match status" value="1"/>
</dbReference>
<dbReference type="InterPro" id="IPR000374">
    <property type="entry name" value="PC_trans"/>
</dbReference>
<evidence type="ECO:0000256" key="16">
    <source>
        <dbReference type="ARBA" id="ARBA00023209"/>
    </source>
</evidence>
<comment type="pathway">
    <text evidence="4">Lipid metabolism.</text>
</comment>
<name>A0A543HRX9_9MICO</name>
<evidence type="ECO:0000256" key="3">
    <source>
        <dbReference type="ARBA" id="ARBA00005119"/>
    </source>
</evidence>
<evidence type="ECO:0000256" key="5">
    <source>
        <dbReference type="ARBA" id="ARBA00010185"/>
    </source>
</evidence>
<evidence type="ECO:0000256" key="13">
    <source>
        <dbReference type="ARBA" id="ARBA00022989"/>
    </source>
</evidence>
<dbReference type="PANTHER" id="PTHR46382">
    <property type="entry name" value="PHOSPHATIDATE CYTIDYLYLTRANSFERASE"/>
    <property type="match status" value="1"/>
</dbReference>
<feature type="transmembrane region" description="Helical" evidence="20">
    <location>
        <begin position="132"/>
        <end position="153"/>
    </location>
</feature>
<keyword evidence="14" id="KW-0443">Lipid metabolism</keyword>
<evidence type="ECO:0000256" key="11">
    <source>
        <dbReference type="ARBA" id="ARBA00022692"/>
    </source>
</evidence>
<dbReference type="EC" id="2.7.7.41" evidence="6 18"/>
<feature type="transmembrane region" description="Helical" evidence="20">
    <location>
        <begin position="263"/>
        <end position="283"/>
    </location>
</feature>
<dbReference type="GO" id="GO:0004605">
    <property type="term" value="F:phosphatidate cytidylyltransferase activity"/>
    <property type="evidence" value="ECO:0007669"/>
    <property type="project" value="UniProtKB-EC"/>
</dbReference>
<dbReference type="EMBL" id="VFPN01000003">
    <property type="protein sequence ID" value="TQM61088.1"/>
    <property type="molecule type" value="Genomic_DNA"/>
</dbReference>
<keyword evidence="9" id="KW-0444">Lipid biosynthesis</keyword>
<comment type="pathway">
    <text evidence="3 18">Phospholipid metabolism; CDP-diacylglycerol biosynthesis; CDP-diacylglycerol from sn-glycerol 3-phosphate: step 3/3.</text>
</comment>
<keyword evidence="10 18" id="KW-0808">Transferase</keyword>
<keyword evidence="8" id="KW-1003">Cell membrane</keyword>
<dbReference type="GO" id="GO:0005886">
    <property type="term" value="C:plasma membrane"/>
    <property type="evidence" value="ECO:0007669"/>
    <property type="project" value="UniProtKB-SubCell"/>
</dbReference>
<keyword evidence="17" id="KW-1208">Phospholipid metabolism</keyword>
<organism evidence="21 22">
    <name type="scientific">Klugiella xanthotipulae</name>
    <dbReference type="NCBI Taxonomy" id="244735"/>
    <lineage>
        <taxon>Bacteria</taxon>
        <taxon>Bacillati</taxon>
        <taxon>Actinomycetota</taxon>
        <taxon>Actinomycetes</taxon>
        <taxon>Micrococcales</taxon>
        <taxon>Microbacteriaceae</taxon>
        <taxon>Klugiella</taxon>
    </lineage>
</organism>
<comment type="caution">
    <text evidence="21">The sequence shown here is derived from an EMBL/GenBank/DDBJ whole genome shotgun (WGS) entry which is preliminary data.</text>
</comment>
<dbReference type="PROSITE" id="PS01315">
    <property type="entry name" value="CDS"/>
    <property type="match status" value="1"/>
</dbReference>
<evidence type="ECO:0000256" key="4">
    <source>
        <dbReference type="ARBA" id="ARBA00005189"/>
    </source>
</evidence>
<feature type="transmembrane region" description="Helical" evidence="20">
    <location>
        <begin position="56"/>
        <end position="75"/>
    </location>
</feature>
<accession>A0A543HRX9</accession>
<dbReference type="RefSeq" id="WP_246054618.1">
    <property type="nucleotide sequence ID" value="NZ_BAAAYS010000016.1"/>
</dbReference>
<evidence type="ECO:0000256" key="9">
    <source>
        <dbReference type="ARBA" id="ARBA00022516"/>
    </source>
</evidence>
<evidence type="ECO:0000256" key="6">
    <source>
        <dbReference type="ARBA" id="ARBA00012487"/>
    </source>
</evidence>
<gene>
    <name evidence="21" type="ORF">FB466_2017</name>
</gene>
<protein>
    <recommendedName>
        <fullName evidence="7 18">Phosphatidate cytidylyltransferase</fullName>
        <ecNumber evidence="6 18">2.7.7.41</ecNumber>
    </recommendedName>
</protein>
<feature type="transmembrane region" description="Helical" evidence="20">
    <location>
        <begin position="236"/>
        <end position="257"/>
    </location>
</feature>
<comment type="similarity">
    <text evidence="5 18">Belongs to the CDS family.</text>
</comment>
<keyword evidence="16" id="KW-0594">Phospholipid biosynthesis</keyword>
<evidence type="ECO:0000256" key="15">
    <source>
        <dbReference type="ARBA" id="ARBA00023136"/>
    </source>
</evidence>
<feature type="transmembrane region" description="Helical" evidence="20">
    <location>
        <begin position="195"/>
        <end position="215"/>
    </location>
</feature>
<feature type="transmembrane region" description="Helical" evidence="20">
    <location>
        <begin position="165"/>
        <end position="189"/>
    </location>
</feature>
<comment type="catalytic activity">
    <reaction evidence="1 18">
        <text>a 1,2-diacyl-sn-glycero-3-phosphate + CTP + H(+) = a CDP-1,2-diacyl-sn-glycerol + diphosphate</text>
        <dbReference type="Rhea" id="RHEA:16229"/>
        <dbReference type="ChEBI" id="CHEBI:15378"/>
        <dbReference type="ChEBI" id="CHEBI:33019"/>
        <dbReference type="ChEBI" id="CHEBI:37563"/>
        <dbReference type="ChEBI" id="CHEBI:58332"/>
        <dbReference type="ChEBI" id="CHEBI:58608"/>
        <dbReference type="EC" id="2.7.7.41"/>
    </reaction>
</comment>
<evidence type="ECO:0000256" key="8">
    <source>
        <dbReference type="ARBA" id="ARBA00022475"/>
    </source>
</evidence>
<evidence type="ECO:0000256" key="18">
    <source>
        <dbReference type="RuleBase" id="RU003938"/>
    </source>
</evidence>
<evidence type="ECO:0000256" key="2">
    <source>
        <dbReference type="ARBA" id="ARBA00004651"/>
    </source>
</evidence>
<evidence type="ECO:0000256" key="7">
    <source>
        <dbReference type="ARBA" id="ARBA00019373"/>
    </source>
</evidence>
<feature type="transmembrane region" description="Helical" evidence="20">
    <location>
        <begin position="81"/>
        <end position="100"/>
    </location>
</feature>
<dbReference type="Proteomes" id="UP000318331">
    <property type="component" value="Unassembled WGS sequence"/>
</dbReference>
<keyword evidence="22" id="KW-1185">Reference proteome</keyword>
<dbReference type="AlphaFoldDB" id="A0A543HRX9"/>
<comment type="subcellular location">
    <subcellularLocation>
        <location evidence="2">Cell membrane</location>
        <topology evidence="2">Multi-pass membrane protein</topology>
    </subcellularLocation>
</comment>
<keyword evidence="11 18" id="KW-0812">Transmembrane</keyword>
<dbReference type="GO" id="GO:0016024">
    <property type="term" value="P:CDP-diacylglycerol biosynthetic process"/>
    <property type="evidence" value="ECO:0007669"/>
    <property type="project" value="UniProtKB-UniPathway"/>
</dbReference>
<feature type="region of interest" description="Disordered" evidence="19">
    <location>
        <begin position="1"/>
        <end position="22"/>
    </location>
</feature>
<reference evidence="21 22" key="1">
    <citation type="submission" date="2019-06" db="EMBL/GenBank/DDBJ databases">
        <title>Sequencing the genomes of 1000 actinobacteria strains.</title>
        <authorList>
            <person name="Klenk H.-P."/>
        </authorList>
    </citation>
    <scope>NUCLEOTIDE SEQUENCE [LARGE SCALE GENOMIC DNA]</scope>
    <source>
        <strain evidence="21 22">DSM 18031</strain>
    </source>
</reference>
<evidence type="ECO:0000256" key="1">
    <source>
        <dbReference type="ARBA" id="ARBA00001698"/>
    </source>
</evidence>
<dbReference type="PANTHER" id="PTHR46382:SF1">
    <property type="entry name" value="PHOSPHATIDATE CYTIDYLYLTRANSFERASE"/>
    <property type="match status" value="1"/>
</dbReference>
<evidence type="ECO:0000256" key="10">
    <source>
        <dbReference type="ARBA" id="ARBA00022679"/>
    </source>
</evidence>
<evidence type="ECO:0000313" key="21">
    <source>
        <dbReference type="EMBL" id="TQM61088.1"/>
    </source>
</evidence>
<keyword evidence="15 20" id="KW-0472">Membrane</keyword>
<dbReference type="UniPathway" id="UPA00557">
    <property type="reaction ID" value="UER00614"/>
</dbReference>
<sequence>MSDGDHPQKRPEESPREDIQRTFESTRGDLKAQFEATRAQLDATNAKIEAKAGRNLFLAVTSGLVFGGVFLVSLFAFSELFAVLVALLVGVTVLELCTAFRSAGRYVPRVGTVIAAEGMVLATYLWGAFGLFVSLLIAVIVVTVWRFVELWIFPTHRTSNARFSADLAAGVLALVYVAFFAGFAILLRQGENGEWWIFTFVAVVVSVDVGAYAAGITLGRHKMTPRISPNKTWEGFAGAFVVSQIAAILLTVLVLQYPWWAGSIMGIVLLLTATGGDLTESLIKRDLGVKDMSSWIPGHGGFLDRLDSMLPSISATYGLYLIFALH</sequence>
<keyword evidence="13 20" id="KW-1133">Transmembrane helix</keyword>